<evidence type="ECO:0000313" key="2">
    <source>
        <dbReference type="EMBL" id="EME48028.1"/>
    </source>
</evidence>
<dbReference type="OMA" id="PVWQLKT"/>
<feature type="compositionally biased region" description="Low complexity" evidence="1">
    <location>
        <begin position="1"/>
        <end position="19"/>
    </location>
</feature>
<feature type="region of interest" description="Disordered" evidence="1">
    <location>
        <begin position="347"/>
        <end position="404"/>
    </location>
</feature>
<dbReference type="OrthoDB" id="10485023at2759"/>
<accession>N1PYH5</accession>
<proteinExistence type="predicted"/>
<keyword evidence="3" id="KW-1185">Reference proteome</keyword>
<dbReference type="EMBL" id="KB446536">
    <property type="protein sequence ID" value="EME48028.1"/>
    <property type="molecule type" value="Genomic_DNA"/>
</dbReference>
<feature type="compositionally biased region" description="Basic and acidic residues" evidence="1">
    <location>
        <begin position="180"/>
        <end position="192"/>
    </location>
</feature>
<feature type="region of interest" description="Disordered" evidence="1">
    <location>
        <begin position="1"/>
        <end position="28"/>
    </location>
</feature>
<dbReference type="AlphaFoldDB" id="N1PYH5"/>
<protein>
    <submittedName>
        <fullName evidence="2">Uncharacterized protein</fullName>
    </submittedName>
</protein>
<name>N1PYH5_DOTSN</name>
<dbReference type="HOGENOM" id="CLU_681563_0_0_1"/>
<feature type="region of interest" description="Disordered" evidence="1">
    <location>
        <begin position="69"/>
        <end position="89"/>
    </location>
</feature>
<evidence type="ECO:0000313" key="3">
    <source>
        <dbReference type="Proteomes" id="UP000016933"/>
    </source>
</evidence>
<organism evidence="2 3">
    <name type="scientific">Dothistroma septosporum (strain NZE10 / CBS 128990)</name>
    <name type="common">Red band needle blight fungus</name>
    <name type="synonym">Mycosphaerella pini</name>
    <dbReference type="NCBI Taxonomy" id="675120"/>
    <lineage>
        <taxon>Eukaryota</taxon>
        <taxon>Fungi</taxon>
        <taxon>Dikarya</taxon>
        <taxon>Ascomycota</taxon>
        <taxon>Pezizomycotina</taxon>
        <taxon>Dothideomycetes</taxon>
        <taxon>Dothideomycetidae</taxon>
        <taxon>Mycosphaerellales</taxon>
        <taxon>Mycosphaerellaceae</taxon>
        <taxon>Dothistroma</taxon>
    </lineage>
</organism>
<gene>
    <name evidence="2" type="ORF">DOTSEDRAFT_32360</name>
</gene>
<evidence type="ECO:0000256" key="1">
    <source>
        <dbReference type="SAM" id="MobiDB-lite"/>
    </source>
</evidence>
<dbReference type="Proteomes" id="UP000016933">
    <property type="component" value="Unassembled WGS sequence"/>
</dbReference>
<reference evidence="2 3" key="2">
    <citation type="journal article" date="2012" name="PLoS Pathog.">
        <title>Diverse lifestyles and strategies of plant pathogenesis encoded in the genomes of eighteen Dothideomycetes fungi.</title>
        <authorList>
            <person name="Ohm R.A."/>
            <person name="Feau N."/>
            <person name="Henrissat B."/>
            <person name="Schoch C.L."/>
            <person name="Horwitz B.A."/>
            <person name="Barry K.W."/>
            <person name="Condon B.J."/>
            <person name="Copeland A.C."/>
            <person name="Dhillon B."/>
            <person name="Glaser F."/>
            <person name="Hesse C.N."/>
            <person name="Kosti I."/>
            <person name="LaButti K."/>
            <person name="Lindquist E.A."/>
            <person name="Lucas S."/>
            <person name="Salamov A.A."/>
            <person name="Bradshaw R.E."/>
            <person name="Ciuffetti L."/>
            <person name="Hamelin R.C."/>
            <person name="Kema G.H.J."/>
            <person name="Lawrence C."/>
            <person name="Scott J.A."/>
            <person name="Spatafora J.W."/>
            <person name="Turgeon B.G."/>
            <person name="de Wit P.J.G.M."/>
            <person name="Zhong S."/>
            <person name="Goodwin S.B."/>
            <person name="Grigoriev I.V."/>
        </authorList>
    </citation>
    <scope>NUCLEOTIDE SEQUENCE [LARGE SCALE GENOMIC DNA]</scope>
    <source>
        <strain evidence="3">NZE10 / CBS 128990</strain>
    </source>
</reference>
<reference evidence="3" key="1">
    <citation type="journal article" date="2012" name="PLoS Genet.">
        <title>The genomes of the fungal plant pathogens Cladosporium fulvum and Dothistroma septosporum reveal adaptation to different hosts and lifestyles but also signatures of common ancestry.</title>
        <authorList>
            <person name="de Wit P.J.G.M."/>
            <person name="van der Burgt A."/>
            <person name="Oekmen B."/>
            <person name="Stergiopoulos I."/>
            <person name="Abd-Elsalam K.A."/>
            <person name="Aerts A.L."/>
            <person name="Bahkali A.H."/>
            <person name="Beenen H.G."/>
            <person name="Chettri P."/>
            <person name="Cox M.P."/>
            <person name="Datema E."/>
            <person name="de Vries R.P."/>
            <person name="Dhillon B."/>
            <person name="Ganley A.R."/>
            <person name="Griffiths S.A."/>
            <person name="Guo Y."/>
            <person name="Hamelin R.C."/>
            <person name="Henrissat B."/>
            <person name="Kabir M.S."/>
            <person name="Jashni M.K."/>
            <person name="Kema G."/>
            <person name="Klaubauf S."/>
            <person name="Lapidus A."/>
            <person name="Levasseur A."/>
            <person name="Lindquist E."/>
            <person name="Mehrabi R."/>
            <person name="Ohm R.A."/>
            <person name="Owen T.J."/>
            <person name="Salamov A."/>
            <person name="Schwelm A."/>
            <person name="Schijlen E."/>
            <person name="Sun H."/>
            <person name="van den Burg H.A."/>
            <person name="van Ham R.C.H.J."/>
            <person name="Zhang S."/>
            <person name="Goodwin S.B."/>
            <person name="Grigoriev I.V."/>
            <person name="Collemare J."/>
            <person name="Bradshaw R.E."/>
        </authorList>
    </citation>
    <scope>NUCLEOTIDE SEQUENCE [LARGE SCALE GENOMIC DNA]</scope>
    <source>
        <strain evidence="3">NZE10 / CBS 128990</strain>
    </source>
</reference>
<feature type="compositionally biased region" description="Pro residues" evidence="1">
    <location>
        <begin position="280"/>
        <end position="294"/>
    </location>
</feature>
<sequence>MAQYQEQEQPQLQLEPRPQGAGQHVDGGNSMQNLVIRLLLAASRTTEPVASELKDIAMSLSCAAMTAVDDSSDGGLTHEPSSSRNSAVPYLGMLTDGTSAPTHSRDASRGDIATSTAVVLGQESPHTGLRDASTPSYCQQYGLAPPSKPCPYPSYPGPRFDSQLTVGQRRFPAAGTKRPHPFDDSNATEHKRQQIGFPAGPPGRRPVCRECFSTGLAETCDHTARCDNCKTRSNVNCVYVACAQGMSCTAPRCHFMHPDQFNKNDRPVWQLKTAHLPGQPGGPVPGPRPLPPALKPKRKNEKWSGRRPWGAPRQMSWTIGGAFTTNRPSRPAMGAPTNALAPQKTFPPCQNDAAGPPPPPPVVNEPFTFPKIEPSVGNVAPGTAAPAISESEYPRGLLKYETDE</sequence>
<feature type="region of interest" description="Disordered" evidence="1">
    <location>
        <begin position="275"/>
        <end position="314"/>
    </location>
</feature>
<feature type="region of interest" description="Disordered" evidence="1">
    <location>
        <begin position="173"/>
        <end position="200"/>
    </location>
</feature>